<evidence type="ECO:0000313" key="17">
    <source>
        <dbReference type="Proteomes" id="UP001289135"/>
    </source>
</evidence>
<dbReference type="NCBIfam" id="TIGR00115">
    <property type="entry name" value="tig"/>
    <property type="match status" value="1"/>
</dbReference>
<dbReference type="GO" id="GO:0006457">
    <property type="term" value="P:protein folding"/>
    <property type="evidence" value="ECO:0007669"/>
    <property type="project" value="UniProtKB-UniRule"/>
</dbReference>
<keyword evidence="12" id="KW-0963">Cytoplasm</keyword>
<dbReference type="InterPro" id="IPR046357">
    <property type="entry name" value="PPIase_dom_sf"/>
</dbReference>
<evidence type="ECO:0000256" key="8">
    <source>
        <dbReference type="ARBA" id="ARBA00023235"/>
    </source>
</evidence>
<comment type="caution">
    <text evidence="16">The sequence shown here is derived from an EMBL/GenBank/DDBJ whole genome shotgun (WGS) entry which is preliminary data.</text>
</comment>
<dbReference type="SUPFAM" id="SSF109998">
    <property type="entry name" value="Triger factor/SurA peptide-binding domain-like"/>
    <property type="match status" value="1"/>
</dbReference>
<dbReference type="GO" id="GO:0005737">
    <property type="term" value="C:cytoplasm"/>
    <property type="evidence" value="ECO:0007669"/>
    <property type="project" value="UniProtKB-SubCell"/>
</dbReference>
<dbReference type="SUPFAM" id="SSF54534">
    <property type="entry name" value="FKBP-like"/>
    <property type="match status" value="1"/>
</dbReference>
<comment type="similarity">
    <text evidence="2 12 14">Belongs to the FKBP-type PPIase family. Tig subfamily.</text>
</comment>
<dbReference type="Gene3D" id="1.10.3120.10">
    <property type="entry name" value="Trigger factor, C-terminal domain"/>
    <property type="match status" value="1"/>
</dbReference>
<protein>
    <recommendedName>
        <fullName evidence="4 12">Trigger factor</fullName>
        <shortName evidence="12">TF</shortName>
        <ecNumber evidence="3 12">5.2.1.8</ecNumber>
    </recommendedName>
    <alternativeName>
        <fullName evidence="11 12">PPIase</fullName>
    </alternativeName>
</protein>
<keyword evidence="7 12" id="KW-0143">Chaperone</keyword>
<reference evidence="16" key="1">
    <citation type="submission" date="2023-02" db="EMBL/GenBank/DDBJ databases">
        <title>Host association and intracellularity evolved multiple times independently in the Rickettsiales.</title>
        <authorList>
            <person name="Castelli M."/>
            <person name="Nardi T."/>
            <person name="Gammuto L."/>
            <person name="Bellinzona G."/>
            <person name="Sabaneyeva E."/>
            <person name="Potekhin A."/>
            <person name="Serra V."/>
            <person name="Petroni G."/>
            <person name="Sassera D."/>
        </authorList>
    </citation>
    <scope>NUCLEOTIDE SEQUENCE</scope>
    <source>
        <strain evidence="16">USBL-36I1</strain>
    </source>
</reference>
<dbReference type="Pfam" id="PF05698">
    <property type="entry name" value="Trigger_C"/>
    <property type="match status" value="1"/>
</dbReference>
<proteinExistence type="inferred from homology"/>
<sequence length="473" mass="54233">MEDKDKIIDINSGINKAENQVSVKSGTEIEYSLVKQEGDNKFEYRIWTSADPIIDLAEQKIEAESENLEMSGFQKGRVPKNIARKHLGEKILTSIIDRKIAQMLQYVIKKENLTISSPPGIDVEEFEKGKKLSCYVKFEIVGGIPPIDLLDPIFNDRIEILSLNVIEDDINKAIETLKNISNDYVETDPEYQAIDGDKLIIDFDGRIDSKPFDGGSGSGVELIIGSNQFIKDFEDQLIGVKVNESKIIKVRFPDDYHIEENAGKDCIFKVTVSNIKKAESTEFNDEFARSLGLENTDQFREMISERLKADFTFLSRLYAKKQLFEVLDEIIKMDDIPPSMIEIDFKSLWSEVMPKISNDKKENRDEMAVKIMNIARRRVKVGLVLAEIAKKYSIEVNDEDVEDYKQLEILRNPGDSQKIQEQYEDKKNLPKIEATVLEEKVITFIFDCFKTKEITVTSQQFNEEYASKLQDII</sequence>
<evidence type="ECO:0000256" key="5">
    <source>
        <dbReference type="ARBA" id="ARBA00022618"/>
    </source>
</evidence>
<comment type="function">
    <text evidence="10 12">Involved in protein export. Acts as a chaperone by maintaining the newly synthesized protein in an open conformation. Functions as a peptidyl-prolyl cis-trans isomerase.</text>
</comment>
<evidence type="ECO:0000256" key="7">
    <source>
        <dbReference type="ARBA" id="ARBA00023186"/>
    </source>
</evidence>
<evidence type="ECO:0000256" key="10">
    <source>
        <dbReference type="ARBA" id="ARBA00024849"/>
    </source>
</evidence>
<evidence type="ECO:0000259" key="15">
    <source>
        <dbReference type="PROSITE" id="PS50059"/>
    </source>
</evidence>
<dbReference type="InterPro" id="IPR008880">
    <property type="entry name" value="Trigger_fac_C"/>
</dbReference>
<dbReference type="SUPFAM" id="SSF102735">
    <property type="entry name" value="Trigger factor ribosome-binding domain"/>
    <property type="match status" value="1"/>
</dbReference>
<comment type="domain">
    <text evidence="12">Consists of 3 domains; the N-terminus binds the ribosome, the middle domain has PPIase activity, while the C-terminus has intrinsic chaperone activity on its own.</text>
</comment>
<dbReference type="InterPro" id="IPR036611">
    <property type="entry name" value="Trigger_fac_ribosome-bd_sf"/>
</dbReference>
<dbReference type="EC" id="5.2.1.8" evidence="3 12"/>
<dbReference type="Gene3D" id="3.10.50.40">
    <property type="match status" value="1"/>
</dbReference>
<evidence type="ECO:0000256" key="13">
    <source>
        <dbReference type="PROSITE-ProRule" id="PRU00277"/>
    </source>
</evidence>
<organism evidence="16 17">
    <name type="scientific">Lyticum sinuosum</name>
    <dbReference type="NCBI Taxonomy" id="1332059"/>
    <lineage>
        <taxon>Bacteria</taxon>
        <taxon>Pseudomonadati</taxon>
        <taxon>Pseudomonadota</taxon>
        <taxon>Alphaproteobacteria</taxon>
        <taxon>Rickettsiales</taxon>
        <taxon>Lyticum</taxon>
    </lineage>
</organism>
<keyword evidence="9 12" id="KW-0131">Cell cycle</keyword>
<dbReference type="PIRSF" id="PIRSF003095">
    <property type="entry name" value="Trigger_factor"/>
    <property type="match status" value="1"/>
</dbReference>
<dbReference type="Pfam" id="PF05697">
    <property type="entry name" value="Trigger_N"/>
    <property type="match status" value="1"/>
</dbReference>
<evidence type="ECO:0000256" key="9">
    <source>
        <dbReference type="ARBA" id="ARBA00023306"/>
    </source>
</evidence>
<evidence type="ECO:0000256" key="1">
    <source>
        <dbReference type="ARBA" id="ARBA00000971"/>
    </source>
</evidence>
<dbReference type="HAMAP" id="MF_00303">
    <property type="entry name" value="Trigger_factor_Tig"/>
    <property type="match status" value="1"/>
</dbReference>
<keyword evidence="5 12" id="KW-0132">Cell division</keyword>
<dbReference type="InterPro" id="IPR008881">
    <property type="entry name" value="Trigger_fac_ribosome-bd_bac"/>
</dbReference>
<keyword evidence="17" id="KW-1185">Reference proteome</keyword>
<dbReference type="InterPro" id="IPR027304">
    <property type="entry name" value="Trigger_fact/SurA_dom_sf"/>
</dbReference>
<dbReference type="InterPro" id="IPR005215">
    <property type="entry name" value="Trig_fac"/>
</dbReference>
<comment type="catalytic activity">
    <reaction evidence="1 12 13">
        <text>[protein]-peptidylproline (omega=180) = [protein]-peptidylproline (omega=0)</text>
        <dbReference type="Rhea" id="RHEA:16237"/>
        <dbReference type="Rhea" id="RHEA-COMP:10747"/>
        <dbReference type="Rhea" id="RHEA-COMP:10748"/>
        <dbReference type="ChEBI" id="CHEBI:83833"/>
        <dbReference type="ChEBI" id="CHEBI:83834"/>
        <dbReference type="EC" id="5.2.1.8"/>
    </reaction>
</comment>
<evidence type="ECO:0000313" key="16">
    <source>
        <dbReference type="EMBL" id="MDZ5760976.1"/>
    </source>
</evidence>
<evidence type="ECO:0000256" key="14">
    <source>
        <dbReference type="RuleBase" id="RU003914"/>
    </source>
</evidence>
<dbReference type="GO" id="GO:0003755">
    <property type="term" value="F:peptidyl-prolyl cis-trans isomerase activity"/>
    <property type="evidence" value="ECO:0007669"/>
    <property type="project" value="UniProtKB-UniRule"/>
</dbReference>
<dbReference type="InterPro" id="IPR001179">
    <property type="entry name" value="PPIase_FKBP_dom"/>
</dbReference>
<keyword evidence="8 12" id="KW-0413">Isomerase</keyword>
<accession>A0AAE4VLH3</accession>
<dbReference type="PROSITE" id="PS50059">
    <property type="entry name" value="FKBP_PPIASE"/>
    <property type="match status" value="1"/>
</dbReference>
<dbReference type="GO" id="GO:0051301">
    <property type="term" value="P:cell division"/>
    <property type="evidence" value="ECO:0007669"/>
    <property type="project" value="UniProtKB-KW"/>
</dbReference>
<evidence type="ECO:0000256" key="12">
    <source>
        <dbReference type="HAMAP-Rule" id="MF_00303"/>
    </source>
</evidence>
<name>A0AAE4VLH3_9RICK</name>
<gene>
    <name evidence="12" type="primary">tig</name>
    <name evidence="16" type="ORF">Lyticum_00134</name>
</gene>
<dbReference type="AlphaFoldDB" id="A0AAE4VLH3"/>
<comment type="subcellular location">
    <subcellularLocation>
        <location evidence="12">Cytoplasm</location>
    </subcellularLocation>
    <text evidence="12">About half TF is bound to the ribosome near the polypeptide exit tunnel while the other half is free in the cytoplasm.</text>
</comment>
<dbReference type="Proteomes" id="UP001289135">
    <property type="component" value="Unassembled WGS sequence"/>
</dbReference>
<dbReference type="GO" id="GO:0015031">
    <property type="term" value="P:protein transport"/>
    <property type="evidence" value="ECO:0007669"/>
    <property type="project" value="UniProtKB-UniRule"/>
</dbReference>
<dbReference type="RefSeq" id="WP_322498408.1">
    <property type="nucleotide sequence ID" value="NZ_JARGYU010000001.1"/>
</dbReference>
<dbReference type="Pfam" id="PF00254">
    <property type="entry name" value="FKBP_C"/>
    <property type="match status" value="1"/>
</dbReference>
<evidence type="ECO:0000256" key="11">
    <source>
        <dbReference type="ARBA" id="ARBA00029986"/>
    </source>
</evidence>
<dbReference type="InterPro" id="IPR037041">
    <property type="entry name" value="Trigger_fac_C_sf"/>
</dbReference>
<dbReference type="Gene3D" id="3.30.70.1050">
    <property type="entry name" value="Trigger factor ribosome-binding domain"/>
    <property type="match status" value="1"/>
</dbReference>
<dbReference type="EMBL" id="JARGYU010000001">
    <property type="protein sequence ID" value="MDZ5760976.1"/>
    <property type="molecule type" value="Genomic_DNA"/>
</dbReference>
<evidence type="ECO:0000256" key="4">
    <source>
        <dbReference type="ARBA" id="ARBA00016902"/>
    </source>
</evidence>
<evidence type="ECO:0000256" key="2">
    <source>
        <dbReference type="ARBA" id="ARBA00005464"/>
    </source>
</evidence>
<evidence type="ECO:0000256" key="3">
    <source>
        <dbReference type="ARBA" id="ARBA00013194"/>
    </source>
</evidence>
<feature type="domain" description="PPIase FKBP-type" evidence="15">
    <location>
        <begin position="196"/>
        <end position="256"/>
    </location>
</feature>
<dbReference type="FunFam" id="3.10.50.40:FF:000001">
    <property type="entry name" value="Trigger factor"/>
    <property type="match status" value="1"/>
</dbReference>
<evidence type="ECO:0000256" key="6">
    <source>
        <dbReference type="ARBA" id="ARBA00023110"/>
    </source>
</evidence>
<keyword evidence="6 12" id="KW-0697">Rotamase</keyword>